<protein>
    <recommendedName>
        <fullName evidence="2">Disease resistance R13L4/SHOC-2-like LRR domain-containing protein</fullName>
    </recommendedName>
</protein>
<dbReference type="EMBL" id="MU090640">
    <property type="protein sequence ID" value="KAF7847621.1"/>
    <property type="molecule type" value="Genomic_DNA"/>
</dbReference>
<keyword evidence="4" id="KW-1185">Reference proteome</keyword>
<dbReference type="SUPFAM" id="SSF52047">
    <property type="entry name" value="RNI-like"/>
    <property type="match status" value="1"/>
</dbReference>
<organism evidence="3 4">
    <name type="scientific">Corymbia citriodora subsp. variegata</name>
    <dbReference type="NCBI Taxonomy" id="360336"/>
    <lineage>
        <taxon>Eukaryota</taxon>
        <taxon>Viridiplantae</taxon>
        <taxon>Streptophyta</taxon>
        <taxon>Embryophyta</taxon>
        <taxon>Tracheophyta</taxon>
        <taxon>Spermatophyta</taxon>
        <taxon>Magnoliopsida</taxon>
        <taxon>eudicotyledons</taxon>
        <taxon>Gunneridae</taxon>
        <taxon>Pentapetalae</taxon>
        <taxon>rosids</taxon>
        <taxon>malvids</taxon>
        <taxon>Myrtales</taxon>
        <taxon>Myrtaceae</taxon>
        <taxon>Myrtoideae</taxon>
        <taxon>Eucalypteae</taxon>
        <taxon>Corymbia</taxon>
    </lineage>
</organism>
<dbReference type="InterPro" id="IPR055414">
    <property type="entry name" value="LRR_R13L4/SHOC2-like"/>
</dbReference>
<dbReference type="OrthoDB" id="1733683at2759"/>
<dbReference type="Gramene" id="rna-gnl|WGS:JABURB|Cocit.L2782.1">
    <property type="protein sequence ID" value="cds-KAF7847621.1"/>
    <property type="gene ID" value="gene-BT93_L2782"/>
</dbReference>
<evidence type="ECO:0000313" key="4">
    <source>
        <dbReference type="Proteomes" id="UP000806378"/>
    </source>
</evidence>
<gene>
    <name evidence="3" type="ORF">BT93_L2782</name>
</gene>
<dbReference type="AlphaFoldDB" id="A0A8T0CIW2"/>
<dbReference type="PANTHER" id="PTHR47186">
    <property type="entry name" value="LEUCINE-RICH REPEAT-CONTAINING PROTEIN 57"/>
    <property type="match status" value="1"/>
</dbReference>
<reference evidence="3" key="1">
    <citation type="submission" date="2020-05" db="EMBL/GenBank/DDBJ databases">
        <title>WGS assembly of Corymbia citriodora subspecies variegata.</title>
        <authorList>
            <person name="Barry K."/>
            <person name="Hundley H."/>
            <person name="Shu S."/>
            <person name="Jenkins J."/>
            <person name="Grimwood J."/>
            <person name="Baten A."/>
        </authorList>
    </citation>
    <scope>NUCLEOTIDE SEQUENCE</scope>
    <source>
        <strain evidence="3">CV2-018</strain>
    </source>
</reference>
<accession>A0A8T0CIW2</accession>
<evidence type="ECO:0000256" key="1">
    <source>
        <dbReference type="ARBA" id="ARBA00022737"/>
    </source>
</evidence>
<dbReference type="InterPro" id="IPR032675">
    <property type="entry name" value="LRR_dom_sf"/>
</dbReference>
<sequence length="312" mass="35622">MQVNNVQALGLNLCYTYLDLILSENIGRFEYQMHLKLNGGTFNGNLANSLTNLSWIFWSQPSPIFLKGVNVHTKYVVFITISHNDLMDDSTLQSIIKMAAKLKVLALESCHGIIRTPDFSGCPNLERLTFEQCSNLRRIDCSISKLKCLIYLRIYDCFALEDLPEEIGDLLNLQHFSVQQCKVKKLPDSIWNCKLLREVHFESRFDDLDSANSWELPSTMGRLQNLEVLIVNNEYLKGQLPFGIGSLPFLRILDLSYSCVSEVPRTINKLPCLQRLKLRECNKIQELPVLPTSLTHLVVSSKLLRATWISPT</sequence>
<comment type="caution">
    <text evidence="3">The sequence shown here is derived from an EMBL/GenBank/DDBJ whole genome shotgun (WGS) entry which is preliminary data.</text>
</comment>
<proteinExistence type="predicted"/>
<dbReference type="PANTHER" id="PTHR47186:SF3">
    <property type="entry name" value="OS09G0267800 PROTEIN"/>
    <property type="match status" value="1"/>
</dbReference>
<keyword evidence="1" id="KW-0677">Repeat</keyword>
<evidence type="ECO:0000313" key="3">
    <source>
        <dbReference type="EMBL" id="KAF7847621.1"/>
    </source>
</evidence>
<evidence type="ECO:0000259" key="2">
    <source>
        <dbReference type="Pfam" id="PF23598"/>
    </source>
</evidence>
<feature type="domain" description="Disease resistance R13L4/SHOC-2-like LRR" evidence="2">
    <location>
        <begin position="113"/>
        <end position="229"/>
    </location>
</feature>
<dbReference type="Gene3D" id="3.80.10.10">
    <property type="entry name" value="Ribonuclease Inhibitor"/>
    <property type="match status" value="2"/>
</dbReference>
<dbReference type="Pfam" id="PF23598">
    <property type="entry name" value="LRR_14"/>
    <property type="match status" value="1"/>
</dbReference>
<name>A0A8T0CIW2_CORYI</name>
<dbReference type="Proteomes" id="UP000806378">
    <property type="component" value="Unassembled WGS sequence"/>
</dbReference>